<reference evidence="2" key="1">
    <citation type="submission" date="2019-08" db="EMBL/GenBank/DDBJ databases">
        <authorList>
            <person name="Kucharzyk K."/>
            <person name="Murdoch R.W."/>
            <person name="Higgins S."/>
            <person name="Loffler F."/>
        </authorList>
    </citation>
    <scope>NUCLEOTIDE SEQUENCE</scope>
</reference>
<dbReference type="SUPFAM" id="SSF109604">
    <property type="entry name" value="HD-domain/PDEase-like"/>
    <property type="match status" value="1"/>
</dbReference>
<dbReference type="InterPro" id="IPR003695">
    <property type="entry name" value="Ppx_GppA_N"/>
</dbReference>
<dbReference type="Gene3D" id="3.30.420.150">
    <property type="entry name" value="Exopolyphosphatase. Domain 2"/>
    <property type="match status" value="1"/>
</dbReference>
<dbReference type="InterPro" id="IPR050273">
    <property type="entry name" value="GppA/Ppx_hydrolase"/>
</dbReference>
<feature type="domain" description="HD/PDEase" evidence="1">
    <location>
        <begin position="360"/>
        <end position="493"/>
    </location>
</feature>
<dbReference type="GO" id="GO:0004309">
    <property type="term" value="F:exopolyphosphatase activity"/>
    <property type="evidence" value="ECO:0007669"/>
    <property type="project" value="UniProtKB-EC"/>
</dbReference>
<protein>
    <submittedName>
        <fullName evidence="2">Exopolyphosphatase</fullName>
        <ecNumber evidence="2">3.6.1.11</ecNumber>
    </submittedName>
</protein>
<dbReference type="InterPro" id="IPR003607">
    <property type="entry name" value="HD/PDEase_dom"/>
</dbReference>
<evidence type="ECO:0000313" key="2">
    <source>
        <dbReference type="EMBL" id="MPL64428.1"/>
    </source>
</evidence>
<sequence length="536" mass="59496">MPADMVLLAFEPQEGAGKIMKASRQNNSPEPVAAIEIGSTGIRLLIASIDETGSVNVLDRAGKPSRIGRDVFTTGSIGRDAIRESVAVLLSFRELLNGYGIEPDRTKVIATSALREAANRDTFLDRVQLQTGFKIRVVEDIEENHLMYLAVQQALQDERKLLSRNNAMVLEVGGGTTEIMLLRRGKMVSSHSLHIGTLRLEEQMREAGASKQYLQEYLESNIKNACDLMTEDIPLETIKSFIVVGSDARLAAYYVSGKNYEGYSLLDRAGFMAFASSAAAMSVEDLIATYHLPWAEAEGLGPGLMIESLFLARTGAEELIIPKVSIREGLLLAESKGLDPAVEEELRRQIVASAQALGKRFHYDEAHAHNVASLSVRLFDSTAEEHGMKRHERLLLETAAFLHDIGTYIRSSGHHRHGEYIVSNSEIFGLNRSDINIISNVVRYHRRTPPSPAHVNYISLPREDRITVMKLSAILRVADALDRNHTGRMYDARFEKNGDRLIIRSARNLDFSLERLSLADKGDLFEDVFGLSPIIV</sequence>
<dbReference type="PANTHER" id="PTHR30005">
    <property type="entry name" value="EXOPOLYPHOSPHATASE"/>
    <property type="match status" value="1"/>
</dbReference>
<gene>
    <name evidence="2" type="primary">ppx_2</name>
    <name evidence="2" type="ORF">SDC9_10081</name>
</gene>
<accession>A0A644TBX8</accession>
<dbReference type="SUPFAM" id="SSF53067">
    <property type="entry name" value="Actin-like ATPase domain"/>
    <property type="match status" value="2"/>
</dbReference>
<dbReference type="PANTHER" id="PTHR30005:SF0">
    <property type="entry name" value="RETROGRADE REGULATION PROTEIN 2"/>
    <property type="match status" value="1"/>
</dbReference>
<dbReference type="Pfam" id="PF21447">
    <property type="entry name" value="Ppx-GppA_III"/>
    <property type="match status" value="1"/>
</dbReference>
<dbReference type="EC" id="3.6.1.11" evidence="2"/>
<dbReference type="CDD" id="cd24006">
    <property type="entry name" value="ASKHA_NBD_PPX_GppA"/>
    <property type="match status" value="1"/>
</dbReference>
<dbReference type="Pfam" id="PF02541">
    <property type="entry name" value="Ppx-GppA"/>
    <property type="match status" value="1"/>
</dbReference>
<dbReference type="SMART" id="SM00471">
    <property type="entry name" value="HDc"/>
    <property type="match status" value="1"/>
</dbReference>
<comment type="caution">
    <text evidence="2">The sequence shown here is derived from an EMBL/GenBank/DDBJ whole genome shotgun (WGS) entry which is preliminary data.</text>
</comment>
<evidence type="ECO:0000259" key="1">
    <source>
        <dbReference type="SMART" id="SM00471"/>
    </source>
</evidence>
<dbReference type="CDD" id="cd00077">
    <property type="entry name" value="HDc"/>
    <property type="match status" value="1"/>
</dbReference>
<dbReference type="InterPro" id="IPR048950">
    <property type="entry name" value="Ppx_GppA_C"/>
</dbReference>
<dbReference type="Gene3D" id="1.10.3210.10">
    <property type="entry name" value="Hypothetical protein af1432"/>
    <property type="match status" value="1"/>
</dbReference>
<dbReference type="EMBL" id="VSSQ01000025">
    <property type="protein sequence ID" value="MPL64428.1"/>
    <property type="molecule type" value="Genomic_DNA"/>
</dbReference>
<organism evidence="2">
    <name type="scientific">bioreactor metagenome</name>
    <dbReference type="NCBI Taxonomy" id="1076179"/>
    <lineage>
        <taxon>unclassified sequences</taxon>
        <taxon>metagenomes</taxon>
        <taxon>ecological metagenomes</taxon>
    </lineage>
</organism>
<name>A0A644TBX8_9ZZZZ</name>
<dbReference type="AlphaFoldDB" id="A0A644TBX8"/>
<dbReference type="InterPro" id="IPR043129">
    <property type="entry name" value="ATPase_NBD"/>
</dbReference>
<proteinExistence type="predicted"/>
<dbReference type="Gene3D" id="3.30.420.40">
    <property type="match status" value="1"/>
</dbReference>
<keyword evidence="2" id="KW-0378">Hydrolase</keyword>